<protein>
    <submittedName>
        <fullName evidence="1">CLUMA_CG021049, isoform A</fullName>
    </submittedName>
</protein>
<organism evidence="1 2">
    <name type="scientific">Clunio marinus</name>
    <dbReference type="NCBI Taxonomy" id="568069"/>
    <lineage>
        <taxon>Eukaryota</taxon>
        <taxon>Metazoa</taxon>
        <taxon>Ecdysozoa</taxon>
        <taxon>Arthropoda</taxon>
        <taxon>Hexapoda</taxon>
        <taxon>Insecta</taxon>
        <taxon>Pterygota</taxon>
        <taxon>Neoptera</taxon>
        <taxon>Endopterygota</taxon>
        <taxon>Diptera</taxon>
        <taxon>Nematocera</taxon>
        <taxon>Chironomoidea</taxon>
        <taxon>Chironomidae</taxon>
        <taxon>Clunio</taxon>
    </lineage>
</organism>
<keyword evidence="2" id="KW-1185">Reference proteome</keyword>
<dbReference type="AlphaFoldDB" id="A0A1J1J6A0"/>
<reference evidence="1 2" key="1">
    <citation type="submission" date="2015-04" db="EMBL/GenBank/DDBJ databases">
        <authorList>
            <person name="Syromyatnikov M.Y."/>
            <person name="Popov V.N."/>
        </authorList>
    </citation>
    <scope>NUCLEOTIDE SEQUENCE [LARGE SCALE GENOMIC DNA]</scope>
</reference>
<proteinExistence type="predicted"/>
<evidence type="ECO:0000313" key="1">
    <source>
        <dbReference type="EMBL" id="CRL07933.1"/>
    </source>
</evidence>
<name>A0A1J1J6A0_9DIPT</name>
<sequence>MFFYLKLFASLHNLNAEIELGDLIKTPYKTTKRLFVLWRKFLFVNIELFPTTCFFTDRHAYLINNNDTNFIGWSDNTSID</sequence>
<dbReference type="Proteomes" id="UP000183832">
    <property type="component" value="Unassembled WGS sequence"/>
</dbReference>
<accession>A0A1J1J6A0</accession>
<dbReference type="EMBL" id="CVRI01000074">
    <property type="protein sequence ID" value="CRL07933.1"/>
    <property type="molecule type" value="Genomic_DNA"/>
</dbReference>
<evidence type="ECO:0000313" key="2">
    <source>
        <dbReference type="Proteomes" id="UP000183832"/>
    </source>
</evidence>
<gene>
    <name evidence="1" type="ORF">CLUMA_CG021049</name>
</gene>